<protein>
    <submittedName>
        <fullName evidence="2">Uncharacterized protein</fullName>
    </submittedName>
</protein>
<dbReference type="EMBL" id="CP058560">
    <property type="protein sequence ID" value="QUH24199.1"/>
    <property type="molecule type" value="Genomic_DNA"/>
</dbReference>
<feature type="compositionally biased region" description="Basic residues" evidence="1">
    <location>
        <begin position="49"/>
        <end position="63"/>
    </location>
</feature>
<feature type="region of interest" description="Disordered" evidence="1">
    <location>
        <begin position="49"/>
        <end position="71"/>
    </location>
</feature>
<dbReference type="KEGG" id="meme:HYG87_10735"/>
<sequence length="107" mass="12996">MKNSKAFDQIPLKKKSKKRTIQTKKPNNIPTQNIHKKKQYRKHIFNNKKKIQRHKPQQKHTTIKQRNQTQKHNIQHLQNNTNQLKKKGFYKTVKKNNLEGEEYVLEE</sequence>
<name>A0A8T8K8F5_9EURY</name>
<feature type="compositionally biased region" description="Basic residues" evidence="1">
    <location>
        <begin position="12"/>
        <end position="22"/>
    </location>
</feature>
<dbReference type="Proteomes" id="UP000681041">
    <property type="component" value="Chromosome"/>
</dbReference>
<reference evidence="2" key="1">
    <citation type="submission" date="2020-07" db="EMBL/GenBank/DDBJ databases">
        <title>Methanobacterium. sp. MethCan genome.</title>
        <authorList>
            <person name="Postec A."/>
            <person name="Quemeneur M."/>
        </authorList>
    </citation>
    <scope>NUCLEOTIDE SEQUENCE</scope>
    <source>
        <strain evidence="2">MethCAN</strain>
    </source>
</reference>
<evidence type="ECO:0000256" key="1">
    <source>
        <dbReference type="SAM" id="MobiDB-lite"/>
    </source>
</evidence>
<gene>
    <name evidence="2" type="ORF">HYG87_10735</name>
</gene>
<dbReference type="GeneID" id="64821246"/>
<keyword evidence="3" id="KW-1185">Reference proteome</keyword>
<dbReference type="RefSeq" id="WP_211533158.1">
    <property type="nucleotide sequence ID" value="NZ_CP058560.1"/>
</dbReference>
<evidence type="ECO:0000313" key="2">
    <source>
        <dbReference type="EMBL" id="QUH24199.1"/>
    </source>
</evidence>
<dbReference type="AlphaFoldDB" id="A0A8T8K8F5"/>
<evidence type="ECO:0000313" key="3">
    <source>
        <dbReference type="Proteomes" id="UP000681041"/>
    </source>
</evidence>
<proteinExistence type="predicted"/>
<accession>A0A8T8K8F5</accession>
<feature type="region of interest" description="Disordered" evidence="1">
    <location>
        <begin position="1"/>
        <end position="37"/>
    </location>
</feature>
<organism evidence="2 3">
    <name type="scientific">Methanobacterium alkalithermotolerans</name>
    <dbReference type="NCBI Taxonomy" id="2731220"/>
    <lineage>
        <taxon>Archaea</taxon>
        <taxon>Methanobacteriati</taxon>
        <taxon>Methanobacteriota</taxon>
        <taxon>Methanomada group</taxon>
        <taxon>Methanobacteria</taxon>
        <taxon>Methanobacteriales</taxon>
        <taxon>Methanobacteriaceae</taxon>
        <taxon>Methanobacterium</taxon>
    </lineage>
</organism>